<comment type="caution">
    <text evidence="1">The sequence shown here is derived from an EMBL/GenBank/DDBJ whole genome shotgun (WGS) entry which is preliminary data.</text>
</comment>
<reference evidence="1 2" key="1">
    <citation type="submission" date="2018-03" db="EMBL/GenBank/DDBJ databases">
        <title>Whole genome sequencing of Histamine producing bacteria.</title>
        <authorList>
            <person name="Butler K."/>
        </authorList>
    </citation>
    <scope>NUCLEOTIDE SEQUENCE [LARGE SCALE GENOMIC DNA]</scope>
    <source>
        <strain evidence="1 2">JCM 13586</strain>
    </source>
</reference>
<evidence type="ECO:0000313" key="2">
    <source>
        <dbReference type="Proteomes" id="UP000241222"/>
    </source>
</evidence>
<dbReference type="Proteomes" id="UP000241222">
    <property type="component" value="Unassembled WGS sequence"/>
</dbReference>
<keyword evidence="2" id="KW-1185">Reference proteome</keyword>
<dbReference type="EMBL" id="PYMH01000048">
    <property type="protein sequence ID" value="PSU25093.1"/>
    <property type="molecule type" value="Genomic_DNA"/>
</dbReference>
<accession>A0A2T3IFL8</accession>
<proteinExistence type="predicted"/>
<feature type="non-terminal residue" evidence="1">
    <location>
        <position position="26"/>
    </location>
</feature>
<organism evidence="1 2">
    <name type="scientific">Photobacterium lutimaris</name>
    <dbReference type="NCBI Taxonomy" id="388278"/>
    <lineage>
        <taxon>Bacteria</taxon>
        <taxon>Pseudomonadati</taxon>
        <taxon>Pseudomonadota</taxon>
        <taxon>Gammaproteobacteria</taxon>
        <taxon>Vibrionales</taxon>
        <taxon>Vibrionaceae</taxon>
        <taxon>Photobacterium</taxon>
    </lineage>
</organism>
<gene>
    <name evidence="1" type="ORF">C9I99_26930</name>
</gene>
<dbReference type="GO" id="GO:0032259">
    <property type="term" value="P:methylation"/>
    <property type="evidence" value="ECO:0007669"/>
    <property type="project" value="UniProtKB-KW"/>
</dbReference>
<evidence type="ECO:0000313" key="1">
    <source>
        <dbReference type="EMBL" id="PSU25093.1"/>
    </source>
</evidence>
<protein>
    <submittedName>
        <fullName evidence="1">SAM-dependent methyltransferase</fullName>
    </submittedName>
</protein>
<dbReference type="AlphaFoldDB" id="A0A2T3IFL8"/>
<name>A0A2T3IFL8_9GAMM</name>
<sequence length="26" mass="3296">MRYTRRFWYGVQCALLVLWGTPYCRR</sequence>
<keyword evidence="1" id="KW-0489">Methyltransferase</keyword>
<keyword evidence="1" id="KW-0808">Transferase</keyword>
<dbReference type="GO" id="GO:0008168">
    <property type="term" value="F:methyltransferase activity"/>
    <property type="evidence" value="ECO:0007669"/>
    <property type="project" value="UniProtKB-KW"/>
</dbReference>